<evidence type="ECO:0000259" key="2">
    <source>
        <dbReference type="Pfam" id="PF07587"/>
    </source>
</evidence>
<dbReference type="InterPro" id="IPR011444">
    <property type="entry name" value="DUF1549"/>
</dbReference>
<evidence type="ECO:0000259" key="1">
    <source>
        <dbReference type="Pfam" id="PF07583"/>
    </source>
</evidence>
<name>A0A518I930_9PLAN</name>
<dbReference type="KEGG" id="gfm:Enr17x_16320"/>
<dbReference type="PANTHER" id="PTHR35889:SF3">
    <property type="entry name" value="F-BOX DOMAIN-CONTAINING PROTEIN"/>
    <property type="match status" value="1"/>
</dbReference>
<evidence type="ECO:0000313" key="4">
    <source>
        <dbReference type="EMBL" id="QDV49611.1"/>
    </source>
</evidence>
<dbReference type="Pfam" id="PF07587">
    <property type="entry name" value="PSD1"/>
    <property type="match status" value="1"/>
</dbReference>
<feature type="domain" description="Cytochrome C Planctomycete-type" evidence="3">
    <location>
        <begin position="57"/>
        <end position="112"/>
    </location>
</feature>
<feature type="domain" description="DUF1553" evidence="2">
    <location>
        <begin position="673"/>
        <end position="910"/>
    </location>
</feature>
<dbReference type="AlphaFoldDB" id="A0A518I930"/>
<dbReference type="PANTHER" id="PTHR35889">
    <property type="entry name" value="CYCLOINULO-OLIGOSACCHARIDE FRUCTANOTRANSFERASE-RELATED"/>
    <property type="match status" value="1"/>
</dbReference>
<dbReference type="InterPro" id="IPR011429">
    <property type="entry name" value="Cyt_c_Planctomycete-type"/>
</dbReference>
<dbReference type="InterPro" id="IPR022655">
    <property type="entry name" value="DUF1553"/>
</dbReference>
<dbReference type="Pfam" id="PF07635">
    <property type="entry name" value="PSCyt1"/>
    <property type="match status" value="1"/>
</dbReference>
<reference evidence="4 5" key="1">
    <citation type="submission" date="2019-03" db="EMBL/GenBank/DDBJ databases">
        <title>Deep-cultivation of Planctomycetes and their phenomic and genomic characterization uncovers novel biology.</title>
        <authorList>
            <person name="Wiegand S."/>
            <person name="Jogler M."/>
            <person name="Boedeker C."/>
            <person name="Pinto D."/>
            <person name="Vollmers J."/>
            <person name="Rivas-Marin E."/>
            <person name="Kohn T."/>
            <person name="Peeters S.H."/>
            <person name="Heuer A."/>
            <person name="Rast P."/>
            <person name="Oberbeckmann S."/>
            <person name="Bunk B."/>
            <person name="Jeske O."/>
            <person name="Meyerdierks A."/>
            <person name="Storesund J.E."/>
            <person name="Kallscheuer N."/>
            <person name="Luecker S."/>
            <person name="Lage O.M."/>
            <person name="Pohl T."/>
            <person name="Merkel B.J."/>
            <person name="Hornburger P."/>
            <person name="Mueller R.-W."/>
            <person name="Bruemmer F."/>
            <person name="Labrenz M."/>
            <person name="Spormann A.M."/>
            <person name="Op den Camp H."/>
            <person name="Overmann J."/>
            <person name="Amann R."/>
            <person name="Jetten M.S.M."/>
            <person name="Mascher T."/>
            <person name="Medema M.H."/>
            <person name="Devos D.P."/>
            <person name="Kaster A.-K."/>
            <person name="Ovreas L."/>
            <person name="Rohde M."/>
            <person name="Galperin M.Y."/>
            <person name="Jogler C."/>
        </authorList>
    </citation>
    <scope>NUCLEOTIDE SEQUENCE [LARGE SCALE GENOMIC DNA]</scope>
    <source>
        <strain evidence="4 5">Enr17</strain>
    </source>
</reference>
<dbReference type="EMBL" id="CP037452">
    <property type="protein sequence ID" value="QDV49611.1"/>
    <property type="molecule type" value="Genomic_DNA"/>
</dbReference>
<accession>A0A518I930</accession>
<dbReference type="OrthoDB" id="127107at2"/>
<protein>
    <submittedName>
        <fullName evidence="4">Planctomycete cytochrome C</fullName>
    </submittedName>
</protein>
<evidence type="ECO:0000259" key="3">
    <source>
        <dbReference type="Pfam" id="PF07635"/>
    </source>
</evidence>
<gene>
    <name evidence="4" type="ORF">Enr17x_16320</name>
</gene>
<dbReference type="Proteomes" id="UP000318313">
    <property type="component" value="Chromosome"/>
</dbReference>
<sequence length="1128" mass="128591">MQTQMNHLRKLILQALIVFGILASSFQFVRAEVKSSEQAEQEHFFEQHVRPLLIKHCIECHGPKKQFAELRLDSRAHMLKGGESGPAVNVNHPEASLLISAVRRESLEMPPEQPLKKDEIEILTTWITQGAVWPDKAVIGKETKTDYAEHWAFQPIRNPDRPKVKDITWPQNEIDDFILSQLEAQQLKPSPPAKPATLLRRITWDLTGLTPSAEQSSNFTNSQSPHSIESVIEQQLASPHYGERWGRYWLDLARYADTKGYVFFEKPTFHNAFTYRDYVIQSFNQDKPFDQFILEQLAADVLKDQIPHQSQAALGFITLGPRFKNDTHDIISDRIDVVTRGLLGLTVGCARCHDHKYDPVSIEDYYSLYGVFRNSLEPIHLPFRNLENLPAPLKAQAQNIKQAAANLEQLYQQQYESVLQGTYERLAEYLSAAQSHRSGPDTVKFDVIVDGDDLNPEVLLKWQEFLDLTEKNNSPVFSLWHQLAKIPDAQFASQAPLQIQQALRNRNSDRVISLIASQLLKNKLERFPDVIRGYETLFKQIDQEWNNRIVEATKPGHSANQKPFAPEKQTYLQAFYSPDSPLVTPRHGFTILKLFPDRKLQKKVQELNAALDKARAGAPVELAQMLSLQDAEQIIEPRVFRRGNPGMPAQSIPRRYLSFFDQISNQPFTQGSGRLELAQAIASPQNPLTARVIVNRVWQHHFGQGIVSTPSDFGIQGARPSHPELLDHLASWFMQHGWSIKKLHRYIMSSATYQQQSISHVTGEKIDPANKLLWRMNRRRQDFETMRDTLLQVSHQLDLKIGGKSVNGITADSNKRRTLYTSINRQNVPGLLRTFDFPSPDVSSGSRNSTSVPGQSLFLMNHPLVLKAAQILGEEAEQAANPTAGIEQLYQKILQREPTQEELNDMRAFLETDQVPPKQAPLASQWEYGYGAYDLKTNTLSHFKTIPYWNGKQYQGSDRLPDPKIGWVFLDKTGGHPGNDMNHVAVIRWRAPETMTVSIKGSFKHELPQGNGVRGRVMIADQQALGPWTIHQKSVETNLDQVKLKKDQTIDFIVDIADNLGFDSFIWSPEIRVQPVQTAATSKTQNDQPPVRHWNYSQDFREPDKIRITPWQSLAQILLLSNEFQFID</sequence>
<proteinExistence type="predicted"/>
<organism evidence="4 5">
    <name type="scientific">Gimesia fumaroli</name>
    <dbReference type="NCBI Taxonomy" id="2527976"/>
    <lineage>
        <taxon>Bacteria</taxon>
        <taxon>Pseudomonadati</taxon>
        <taxon>Planctomycetota</taxon>
        <taxon>Planctomycetia</taxon>
        <taxon>Planctomycetales</taxon>
        <taxon>Planctomycetaceae</taxon>
        <taxon>Gimesia</taxon>
    </lineage>
</organism>
<evidence type="ECO:0000313" key="5">
    <source>
        <dbReference type="Proteomes" id="UP000318313"/>
    </source>
</evidence>
<keyword evidence="5" id="KW-1185">Reference proteome</keyword>
<dbReference type="Pfam" id="PF07583">
    <property type="entry name" value="PSCyt2"/>
    <property type="match status" value="1"/>
</dbReference>
<feature type="domain" description="DUF1549" evidence="1">
    <location>
        <begin position="173"/>
        <end position="375"/>
    </location>
</feature>